<dbReference type="SUPFAM" id="SSF74650">
    <property type="entry name" value="Galactose mutarotase-like"/>
    <property type="match status" value="1"/>
</dbReference>
<keyword evidence="9" id="KW-1185">Reference proteome</keyword>
<evidence type="ECO:0000313" key="9">
    <source>
        <dbReference type="Proteomes" id="UP000279236"/>
    </source>
</evidence>
<evidence type="ECO:0000259" key="5">
    <source>
        <dbReference type="Pfam" id="PF02278"/>
    </source>
</evidence>
<feature type="domain" description="Polysaccharide lyase family 8 C-terminal" evidence="6">
    <location>
        <begin position="709"/>
        <end position="771"/>
    </location>
</feature>
<dbReference type="InterPro" id="IPR012970">
    <property type="entry name" value="Lyase_8_alpha_N"/>
</dbReference>
<reference evidence="8 9" key="1">
    <citation type="submission" date="2018-11" db="EMBL/GenBank/DDBJ databases">
        <title>Genome sequence of Apiotrichum porosum DSM 27194.</title>
        <authorList>
            <person name="Aliyu H."/>
            <person name="Gorte O."/>
            <person name="Ochsenreither K."/>
        </authorList>
    </citation>
    <scope>NUCLEOTIDE SEQUENCE [LARGE SCALE GENOMIC DNA]</scope>
    <source>
        <strain evidence="8 9">DSM 27194</strain>
    </source>
</reference>
<evidence type="ECO:0000313" key="8">
    <source>
        <dbReference type="EMBL" id="RSH83546.1"/>
    </source>
</evidence>
<dbReference type="EMBL" id="RSCE01000004">
    <property type="protein sequence ID" value="RSH83546.1"/>
    <property type="molecule type" value="Genomic_DNA"/>
</dbReference>
<gene>
    <name evidence="8" type="ORF">EHS24_007234</name>
</gene>
<name>A0A427XXE0_9TREE</name>
<feature type="chain" id="PRO_5019400303" description="Hyaluronate lyase" evidence="4">
    <location>
        <begin position="22"/>
        <end position="815"/>
    </location>
</feature>
<sequence>MTLQALFGLLFMLPYIAVAAAQSTTASDMIARRVDFLTGASTMNALGAMSSPPSYYSSLLSKASALSTTSAGYLSSMVTDSSRTTLWSDLPMTGDAASKSGNLGVQFDRLLAIAKCYATPGTAQYNQSSVATQIVSGLNYLSTAYYTSTGSEYGNWWWWEIGIPRDIVDTVSCLGSAMPANLTTRLATAMDHWAPDPLHRGLTSAGVIETGANLVDKALNMALRGIITNNGTEIALGRDALSGGGTPSNSVFLYVTSGDGFYAGGAFVQHTYLPYAGNYGTGALKNLAVIVSLLSGSQWNVTDPNASMIYSVVDNSFAPYLYNGRLMDTVRGRFVSRQRERDYDDGFTFLATVAQLATAAASSGNATLATHLKTLVRGHASRYTGPDWASDTRFGLSQAANLLSVSEDSSVTAADPMSATFWHAGQERLVHRRSAFSFTVSTSSTRIGRFEWGNGENYRGWYQGDGAAYLYVPGQDGQFSDNWWPTVNSYALPGITAKATTYAITTVAGTTAIQRATNSYNGGVTLDGIGGTVGFNLVGYSPSTSTLSALKTWYTFDDVVVAVGTNVVDTSGSAVTTSIENRAFASGQVPTLVVDGASKTASASPIAVTASVHVPGTGGYVLLSSSGAPVTVLTESNSGTWYAINNGSDSAGDTTTVSNDFVRIIANHGTNPTGSSYAYMVIPGADAATTAARASSPGVTFNTASGVGHVVSHAASSSTFAHFFAAGSLTGAGMTGSLTASAACSVGWSTKSTSSYSLAVSDPSHTATSVTVTFPFSASAISGSTYATLVSTSPLKVTVNLSAKNGQRVAFSATP</sequence>
<evidence type="ECO:0000259" key="7">
    <source>
        <dbReference type="Pfam" id="PF08124"/>
    </source>
</evidence>
<keyword evidence="2 4" id="KW-0732">Signal</keyword>
<comment type="similarity">
    <text evidence="1">Belongs to the polysaccharide lyase 8 family.</text>
</comment>
<dbReference type="InterPro" id="IPR038970">
    <property type="entry name" value="Lyase_8"/>
</dbReference>
<dbReference type="PANTHER" id="PTHR38481">
    <property type="entry name" value="HYALURONATE LYASE"/>
    <property type="match status" value="1"/>
</dbReference>
<dbReference type="Pfam" id="PF02278">
    <property type="entry name" value="Lyase_8"/>
    <property type="match status" value="1"/>
</dbReference>
<protein>
    <recommendedName>
        <fullName evidence="10">Hyaluronate lyase</fullName>
    </recommendedName>
</protein>
<dbReference type="SUPFAM" id="SSF48230">
    <property type="entry name" value="Chondroitin AC/alginate lyase"/>
    <property type="match status" value="1"/>
</dbReference>
<dbReference type="Gene3D" id="2.70.98.10">
    <property type="match status" value="1"/>
</dbReference>
<dbReference type="Pfam" id="PF08124">
    <property type="entry name" value="Lyase_8_N"/>
    <property type="match status" value="1"/>
</dbReference>
<proteinExistence type="inferred from homology"/>
<dbReference type="PANTHER" id="PTHR38481:SF1">
    <property type="entry name" value="HYALURONATE LYASE"/>
    <property type="match status" value="1"/>
</dbReference>
<evidence type="ECO:0000256" key="4">
    <source>
        <dbReference type="SAM" id="SignalP"/>
    </source>
</evidence>
<dbReference type="InterPro" id="IPR003159">
    <property type="entry name" value="Lyase_8_central_dom"/>
</dbReference>
<dbReference type="Gene3D" id="2.60.220.10">
    <property type="entry name" value="Polysaccharide lyase family 8-like, C-terminal"/>
    <property type="match status" value="1"/>
</dbReference>
<evidence type="ECO:0000256" key="2">
    <source>
        <dbReference type="ARBA" id="ARBA00022729"/>
    </source>
</evidence>
<dbReference type="InterPro" id="IPR014718">
    <property type="entry name" value="GH-type_carb-bd"/>
</dbReference>
<feature type="domain" description="Polysaccharide lyase family 8 central" evidence="5">
    <location>
        <begin position="425"/>
        <end position="686"/>
    </location>
</feature>
<dbReference type="GO" id="GO:0016837">
    <property type="term" value="F:carbon-oxygen lyase activity, acting on polysaccharides"/>
    <property type="evidence" value="ECO:0007669"/>
    <property type="project" value="UniProtKB-ARBA"/>
</dbReference>
<dbReference type="Pfam" id="PF02884">
    <property type="entry name" value="Lyase_8_C"/>
    <property type="match status" value="1"/>
</dbReference>
<dbReference type="InterPro" id="IPR011071">
    <property type="entry name" value="Lyase_8-like_C"/>
</dbReference>
<evidence type="ECO:0000256" key="3">
    <source>
        <dbReference type="ARBA" id="ARBA00023239"/>
    </source>
</evidence>
<dbReference type="GO" id="GO:0005975">
    <property type="term" value="P:carbohydrate metabolic process"/>
    <property type="evidence" value="ECO:0007669"/>
    <property type="project" value="InterPro"/>
</dbReference>
<organism evidence="8 9">
    <name type="scientific">Apiotrichum porosum</name>
    <dbReference type="NCBI Taxonomy" id="105984"/>
    <lineage>
        <taxon>Eukaryota</taxon>
        <taxon>Fungi</taxon>
        <taxon>Dikarya</taxon>
        <taxon>Basidiomycota</taxon>
        <taxon>Agaricomycotina</taxon>
        <taxon>Tremellomycetes</taxon>
        <taxon>Trichosporonales</taxon>
        <taxon>Trichosporonaceae</taxon>
        <taxon>Apiotrichum</taxon>
    </lineage>
</organism>
<dbReference type="Gene3D" id="1.50.10.100">
    <property type="entry name" value="Chondroitin AC/alginate lyase"/>
    <property type="match status" value="1"/>
</dbReference>
<keyword evidence="3" id="KW-0456">Lyase</keyword>
<dbReference type="AlphaFoldDB" id="A0A427XXE0"/>
<feature type="signal peptide" evidence="4">
    <location>
        <begin position="1"/>
        <end position="21"/>
    </location>
</feature>
<dbReference type="OrthoDB" id="5980780at2759"/>
<evidence type="ECO:0000256" key="1">
    <source>
        <dbReference type="ARBA" id="ARBA00006699"/>
    </source>
</evidence>
<dbReference type="GO" id="GO:0005576">
    <property type="term" value="C:extracellular region"/>
    <property type="evidence" value="ECO:0007669"/>
    <property type="project" value="InterPro"/>
</dbReference>
<dbReference type="RefSeq" id="XP_028477498.1">
    <property type="nucleotide sequence ID" value="XM_028622606.1"/>
</dbReference>
<dbReference type="InterPro" id="IPR008929">
    <property type="entry name" value="Chondroitin_lyas"/>
</dbReference>
<dbReference type="GO" id="GO:0030246">
    <property type="term" value="F:carbohydrate binding"/>
    <property type="evidence" value="ECO:0007669"/>
    <property type="project" value="InterPro"/>
</dbReference>
<comment type="caution">
    <text evidence="8">The sequence shown here is derived from an EMBL/GenBank/DDBJ whole genome shotgun (WGS) entry which is preliminary data.</text>
</comment>
<evidence type="ECO:0000259" key="6">
    <source>
        <dbReference type="Pfam" id="PF02884"/>
    </source>
</evidence>
<dbReference type="SUPFAM" id="SSF49863">
    <property type="entry name" value="Hyaluronate lyase-like, C-terminal domain"/>
    <property type="match status" value="1"/>
</dbReference>
<dbReference type="GeneID" id="39591777"/>
<accession>A0A427XXE0</accession>
<dbReference type="Proteomes" id="UP000279236">
    <property type="component" value="Unassembled WGS sequence"/>
</dbReference>
<feature type="domain" description="Polysaccharide lyase 8 N-terminal alpha-helical" evidence="7">
    <location>
        <begin position="63"/>
        <end position="373"/>
    </location>
</feature>
<dbReference type="InterPro" id="IPR011013">
    <property type="entry name" value="Gal_mutarotase_sf_dom"/>
</dbReference>
<evidence type="ECO:0008006" key="10">
    <source>
        <dbReference type="Google" id="ProtNLM"/>
    </source>
</evidence>
<dbReference type="InterPro" id="IPR004103">
    <property type="entry name" value="Lyase_8_C"/>
</dbReference>